<comment type="caution">
    <text evidence="2">The sequence shown here is derived from an EMBL/GenBank/DDBJ whole genome shotgun (WGS) entry which is preliminary data.</text>
</comment>
<dbReference type="AlphaFoldDB" id="A0A2W4VS92"/>
<dbReference type="EMBL" id="QBML01000052">
    <property type="protein sequence ID" value="PZO35714.1"/>
    <property type="molecule type" value="Genomic_DNA"/>
</dbReference>
<evidence type="ECO:0000313" key="2">
    <source>
        <dbReference type="EMBL" id="PZO35714.1"/>
    </source>
</evidence>
<keyword evidence="1" id="KW-0472">Membrane</keyword>
<feature type="transmembrane region" description="Helical" evidence="1">
    <location>
        <begin position="39"/>
        <end position="58"/>
    </location>
</feature>
<accession>A0A2W4VS92</accession>
<reference evidence="2 3" key="1">
    <citation type="submission" date="2018-04" db="EMBL/GenBank/DDBJ databases">
        <authorList>
            <person name="Go L.Y."/>
            <person name="Mitchell J.A."/>
        </authorList>
    </citation>
    <scope>NUCLEOTIDE SEQUENCE [LARGE SCALE GENOMIC DNA]</scope>
    <source>
        <strain evidence="2">ULC066bin1</strain>
    </source>
</reference>
<evidence type="ECO:0000256" key="1">
    <source>
        <dbReference type="SAM" id="Phobius"/>
    </source>
</evidence>
<organism evidence="2 3">
    <name type="scientific">Pseudanabaena frigida</name>
    <dbReference type="NCBI Taxonomy" id="945775"/>
    <lineage>
        <taxon>Bacteria</taxon>
        <taxon>Bacillati</taxon>
        <taxon>Cyanobacteriota</taxon>
        <taxon>Cyanophyceae</taxon>
        <taxon>Pseudanabaenales</taxon>
        <taxon>Pseudanabaenaceae</taxon>
        <taxon>Pseudanabaena</taxon>
    </lineage>
</organism>
<name>A0A2W4VS92_9CYAN</name>
<feature type="transmembrane region" description="Helical" evidence="1">
    <location>
        <begin position="99"/>
        <end position="121"/>
    </location>
</feature>
<evidence type="ECO:0000313" key="3">
    <source>
        <dbReference type="Proteomes" id="UP000249467"/>
    </source>
</evidence>
<gene>
    <name evidence="2" type="ORF">DCF19_23280</name>
</gene>
<keyword evidence="1" id="KW-1133">Transmembrane helix</keyword>
<reference evidence="2 3" key="2">
    <citation type="submission" date="2018-06" db="EMBL/GenBank/DDBJ databases">
        <title>Metagenomic assembly of (sub)arctic Cyanobacteria and their associated microbiome from non-axenic cultures.</title>
        <authorList>
            <person name="Baurain D."/>
        </authorList>
    </citation>
    <scope>NUCLEOTIDE SEQUENCE [LARGE SCALE GENOMIC DNA]</scope>
    <source>
        <strain evidence="2">ULC066bin1</strain>
    </source>
</reference>
<sequence length="141" mass="15356">MMKIAQYGTAIVVLHAIAHSLHGLAHQEIPVPLSLLQTIFIGTVILLAPILAAVLLWTKFHHIGGWLLISSMAGSILFGIYNHYIIISPDHFSHVAFEGWGLLFQVTAILTLIVDGLGCWIGTWALKAELLQENVVSAQKG</sequence>
<protein>
    <submittedName>
        <fullName evidence="2">Uncharacterized protein</fullName>
    </submittedName>
</protein>
<proteinExistence type="predicted"/>
<feature type="transmembrane region" description="Helical" evidence="1">
    <location>
        <begin position="65"/>
        <end position="87"/>
    </location>
</feature>
<keyword evidence="1" id="KW-0812">Transmembrane</keyword>
<dbReference type="Proteomes" id="UP000249467">
    <property type="component" value="Unassembled WGS sequence"/>
</dbReference>